<protein>
    <submittedName>
        <fullName evidence="1">Pyocin activator protein PrtN</fullName>
    </submittedName>
</protein>
<name>A0A1C6Z4U9_HAFAL</name>
<dbReference type="InterPro" id="IPR020518">
    <property type="entry name" value="Tscrpt_reg_PrtN"/>
</dbReference>
<dbReference type="AlphaFoldDB" id="A0A1C6Z4U9"/>
<dbReference type="Pfam" id="PF11112">
    <property type="entry name" value="PyocinActivator"/>
    <property type="match status" value="1"/>
</dbReference>
<organism evidence="1 2">
    <name type="scientific">Hafnia alvei</name>
    <dbReference type="NCBI Taxonomy" id="569"/>
    <lineage>
        <taxon>Bacteria</taxon>
        <taxon>Pseudomonadati</taxon>
        <taxon>Pseudomonadota</taxon>
        <taxon>Gammaproteobacteria</taxon>
        <taxon>Enterobacterales</taxon>
        <taxon>Hafniaceae</taxon>
        <taxon>Hafnia</taxon>
    </lineage>
</organism>
<gene>
    <name evidence="1" type="ORF">BN1044_03729</name>
</gene>
<evidence type="ECO:0000313" key="2">
    <source>
        <dbReference type="Proteomes" id="UP000094844"/>
    </source>
</evidence>
<dbReference type="RefSeq" id="WP_072309943.1">
    <property type="nucleotide sequence ID" value="NZ_CAUEKE010000018.1"/>
</dbReference>
<proteinExistence type="predicted"/>
<dbReference type="Proteomes" id="UP000094844">
    <property type="component" value="Unassembled WGS sequence"/>
</dbReference>
<dbReference type="EMBL" id="FMIQ01000068">
    <property type="protein sequence ID" value="SCM54230.1"/>
    <property type="molecule type" value="Genomic_DNA"/>
</dbReference>
<reference evidence="1 2" key="1">
    <citation type="submission" date="2016-09" db="EMBL/GenBank/DDBJ databases">
        <authorList>
            <person name="Capua I."/>
            <person name="De Benedictis P."/>
            <person name="Joannis T."/>
            <person name="Lombin L.H."/>
            <person name="Cattoli G."/>
        </authorList>
    </citation>
    <scope>NUCLEOTIDE SEQUENCE [LARGE SCALE GENOMIC DNA]</scope>
    <source>
        <strain evidence="1 2">GB001</strain>
    </source>
</reference>
<dbReference type="OrthoDB" id="982642at2"/>
<accession>A0A1C6Z4U9</accession>
<dbReference type="GO" id="GO:0006355">
    <property type="term" value="P:regulation of DNA-templated transcription"/>
    <property type="evidence" value="ECO:0007669"/>
    <property type="project" value="InterPro"/>
</dbReference>
<evidence type="ECO:0000313" key="1">
    <source>
        <dbReference type="EMBL" id="SCM54230.1"/>
    </source>
</evidence>
<sequence length="85" mass="9586">MNTIFLLMAEYETASIPLSMIADKYLGMKPETAAVRANEGALPIPTFRLADSNKAPRMIHLQDLAEFIDHQRAIARQELKKCQVK</sequence>